<dbReference type="Gene3D" id="1.10.10.60">
    <property type="entry name" value="Homeodomain-like"/>
    <property type="match status" value="1"/>
</dbReference>
<evidence type="ECO:0000256" key="2">
    <source>
        <dbReference type="ARBA" id="ARBA00023015"/>
    </source>
</evidence>
<dbReference type="Proteomes" id="UP001595955">
    <property type="component" value="Unassembled WGS sequence"/>
</dbReference>
<accession>A0ABV9DCP3</accession>
<keyword evidence="8" id="KW-1185">Reference proteome</keyword>
<protein>
    <submittedName>
        <fullName evidence="7">TetR/AcrR family transcriptional regulator</fullName>
    </submittedName>
</protein>
<dbReference type="PANTHER" id="PTHR30055:SF151">
    <property type="entry name" value="TRANSCRIPTIONAL REGULATORY PROTEIN"/>
    <property type="match status" value="1"/>
</dbReference>
<dbReference type="InterPro" id="IPR050109">
    <property type="entry name" value="HTH-type_TetR-like_transc_reg"/>
</dbReference>
<reference evidence="8" key="1">
    <citation type="journal article" date="2019" name="Int. J. Syst. Evol. Microbiol.">
        <title>The Global Catalogue of Microorganisms (GCM) 10K type strain sequencing project: providing services to taxonomists for standard genome sequencing and annotation.</title>
        <authorList>
            <consortium name="The Broad Institute Genomics Platform"/>
            <consortium name="The Broad Institute Genome Sequencing Center for Infectious Disease"/>
            <person name="Wu L."/>
            <person name="Ma J."/>
        </authorList>
    </citation>
    <scope>NUCLEOTIDE SEQUENCE [LARGE SCALE GENOMIC DNA]</scope>
    <source>
        <strain evidence="8">JCM 3369</strain>
    </source>
</reference>
<dbReference type="PRINTS" id="PR00455">
    <property type="entry name" value="HTHTETR"/>
</dbReference>
<evidence type="ECO:0000259" key="6">
    <source>
        <dbReference type="PROSITE" id="PS50977"/>
    </source>
</evidence>
<sequence>MARSGAAGRVPLTRELALRAAVELADEQGIEAVSMRNLAARLGVVPMALYKHVANKDDLLGGMVDVVVASHAHQPVDGGWKDAVRGRVLAARRALLAHPWARQVIESRTTRTPTVLAYMDAVAGAFIAGGFSADLTHHVMHALGHRIWGFSPEAFDGPAPPAAPVAPVDPVAAAETMRHLARAYPHIAAITQAATDGDDGRAGQGCDEQFEFEFTLDLLLDAFERLHESGWTSGGSSRPAP</sequence>
<comment type="caution">
    <text evidence="7">The sequence shown here is derived from an EMBL/GenBank/DDBJ whole genome shotgun (WGS) entry which is preliminary data.</text>
</comment>
<evidence type="ECO:0000256" key="1">
    <source>
        <dbReference type="ARBA" id="ARBA00022491"/>
    </source>
</evidence>
<dbReference type="PANTHER" id="PTHR30055">
    <property type="entry name" value="HTH-TYPE TRANSCRIPTIONAL REGULATOR RUTR"/>
    <property type="match status" value="1"/>
</dbReference>
<keyword evidence="4" id="KW-0804">Transcription</keyword>
<evidence type="ECO:0000313" key="7">
    <source>
        <dbReference type="EMBL" id="MFC4555643.1"/>
    </source>
</evidence>
<dbReference type="EMBL" id="JBHSGF010000006">
    <property type="protein sequence ID" value="MFC4555643.1"/>
    <property type="molecule type" value="Genomic_DNA"/>
</dbReference>
<evidence type="ECO:0000313" key="8">
    <source>
        <dbReference type="Proteomes" id="UP001595955"/>
    </source>
</evidence>
<gene>
    <name evidence="7" type="ORF">ACFO3F_10330</name>
</gene>
<dbReference type="InterPro" id="IPR001647">
    <property type="entry name" value="HTH_TetR"/>
</dbReference>
<dbReference type="Gene3D" id="1.10.357.10">
    <property type="entry name" value="Tetracycline Repressor, domain 2"/>
    <property type="match status" value="1"/>
</dbReference>
<dbReference type="SUPFAM" id="SSF46689">
    <property type="entry name" value="Homeodomain-like"/>
    <property type="match status" value="1"/>
</dbReference>
<dbReference type="Pfam" id="PF02909">
    <property type="entry name" value="TetR_C_1"/>
    <property type="match status" value="1"/>
</dbReference>
<name>A0ABV9DCP3_9MICO</name>
<dbReference type="SUPFAM" id="SSF48498">
    <property type="entry name" value="Tetracyclin repressor-like, C-terminal domain"/>
    <property type="match status" value="1"/>
</dbReference>
<evidence type="ECO:0000256" key="3">
    <source>
        <dbReference type="ARBA" id="ARBA00023125"/>
    </source>
</evidence>
<dbReference type="InterPro" id="IPR009057">
    <property type="entry name" value="Homeodomain-like_sf"/>
</dbReference>
<evidence type="ECO:0000256" key="5">
    <source>
        <dbReference type="PROSITE-ProRule" id="PRU00335"/>
    </source>
</evidence>
<dbReference type="InterPro" id="IPR003012">
    <property type="entry name" value="Tet_transcr_reg_TetR"/>
</dbReference>
<proteinExistence type="predicted"/>
<dbReference type="PRINTS" id="PR00400">
    <property type="entry name" value="TETREPRESSOR"/>
</dbReference>
<evidence type="ECO:0000256" key="4">
    <source>
        <dbReference type="ARBA" id="ARBA00023163"/>
    </source>
</evidence>
<organism evidence="7 8">
    <name type="scientific">Georgenia faecalis</name>
    <dbReference type="NCBI Taxonomy" id="2483799"/>
    <lineage>
        <taxon>Bacteria</taxon>
        <taxon>Bacillati</taxon>
        <taxon>Actinomycetota</taxon>
        <taxon>Actinomycetes</taxon>
        <taxon>Micrococcales</taxon>
        <taxon>Bogoriellaceae</taxon>
        <taxon>Georgenia</taxon>
    </lineage>
</organism>
<feature type="DNA-binding region" description="H-T-H motif" evidence="5">
    <location>
        <begin position="34"/>
        <end position="53"/>
    </location>
</feature>
<dbReference type="PROSITE" id="PS50977">
    <property type="entry name" value="HTH_TETR_2"/>
    <property type="match status" value="1"/>
</dbReference>
<keyword evidence="1" id="KW-0678">Repressor</keyword>
<dbReference type="RefSeq" id="WP_122823503.1">
    <property type="nucleotide sequence ID" value="NZ_CP033325.1"/>
</dbReference>
<dbReference type="Pfam" id="PF00440">
    <property type="entry name" value="TetR_N"/>
    <property type="match status" value="1"/>
</dbReference>
<keyword evidence="3 5" id="KW-0238">DNA-binding</keyword>
<dbReference type="InterPro" id="IPR036271">
    <property type="entry name" value="Tet_transcr_reg_TetR-rel_C_sf"/>
</dbReference>
<dbReference type="InterPro" id="IPR004111">
    <property type="entry name" value="Repressor_TetR_C"/>
</dbReference>
<keyword evidence="2" id="KW-0805">Transcription regulation</keyword>
<feature type="domain" description="HTH tetR-type" evidence="6">
    <location>
        <begin position="11"/>
        <end position="71"/>
    </location>
</feature>